<proteinExistence type="predicted"/>
<dbReference type="PANTHER" id="PTHR35167">
    <property type="entry name" value="OS05G0216466 PROTEIN"/>
    <property type="match status" value="1"/>
</dbReference>
<sequence>MACENKKNGQKPKKPGIFTQTEIEMARLLIQLSNSIADSSSTHLQEDGLSFNSSESVEWKWQKSNDDDDISDAVEDVLADIEEDESLRRRKHRYRYIQDLYNATSSAEDKCT</sequence>
<dbReference type="AlphaFoldDB" id="A0AAN9QBD1"/>
<evidence type="ECO:0000313" key="1">
    <source>
        <dbReference type="EMBL" id="KAK7331655.1"/>
    </source>
</evidence>
<reference evidence="1 2" key="1">
    <citation type="submission" date="2024-01" db="EMBL/GenBank/DDBJ databases">
        <title>The genomes of 5 underutilized Papilionoideae crops provide insights into root nodulation and disease resistanc.</title>
        <authorList>
            <person name="Jiang F."/>
        </authorList>
    </citation>
    <scope>NUCLEOTIDE SEQUENCE [LARGE SCALE GENOMIC DNA]</scope>
    <source>
        <strain evidence="1">JINMINGXINNONG_FW02</strain>
        <tissue evidence="1">Leaves</tissue>
    </source>
</reference>
<dbReference type="EMBL" id="JAYMYR010000011">
    <property type="protein sequence ID" value="KAK7331655.1"/>
    <property type="molecule type" value="Genomic_DNA"/>
</dbReference>
<gene>
    <name evidence="1" type="ORF">VNO80_28392</name>
</gene>
<protein>
    <submittedName>
        <fullName evidence="1">Uncharacterized protein</fullName>
    </submittedName>
</protein>
<dbReference type="PANTHER" id="PTHR35167:SF3">
    <property type="entry name" value="OS05G0216466 PROTEIN"/>
    <property type="match status" value="1"/>
</dbReference>
<dbReference type="Proteomes" id="UP001374584">
    <property type="component" value="Unassembled WGS sequence"/>
</dbReference>
<name>A0AAN9QBD1_PHACN</name>
<organism evidence="1 2">
    <name type="scientific">Phaseolus coccineus</name>
    <name type="common">Scarlet runner bean</name>
    <name type="synonym">Phaseolus multiflorus</name>
    <dbReference type="NCBI Taxonomy" id="3886"/>
    <lineage>
        <taxon>Eukaryota</taxon>
        <taxon>Viridiplantae</taxon>
        <taxon>Streptophyta</taxon>
        <taxon>Embryophyta</taxon>
        <taxon>Tracheophyta</taxon>
        <taxon>Spermatophyta</taxon>
        <taxon>Magnoliopsida</taxon>
        <taxon>eudicotyledons</taxon>
        <taxon>Gunneridae</taxon>
        <taxon>Pentapetalae</taxon>
        <taxon>rosids</taxon>
        <taxon>fabids</taxon>
        <taxon>Fabales</taxon>
        <taxon>Fabaceae</taxon>
        <taxon>Papilionoideae</taxon>
        <taxon>50 kb inversion clade</taxon>
        <taxon>NPAAA clade</taxon>
        <taxon>indigoferoid/millettioid clade</taxon>
        <taxon>Phaseoleae</taxon>
        <taxon>Phaseolus</taxon>
    </lineage>
</organism>
<evidence type="ECO:0000313" key="2">
    <source>
        <dbReference type="Proteomes" id="UP001374584"/>
    </source>
</evidence>
<comment type="caution">
    <text evidence="1">The sequence shown here is derived from an EMBL/GenBank/DDBJ whole genome shotgun (WGS) entry which is preliminary data.</text>
</comment>
<keyword evidence="2" id="KW-1185">Reference proteome</keyword>
<accession>A0AAN9QBD1</accession>